<reference evidence="1" key="1">
    <citation type="submission" date="2013-11" db="EMBL/GenBank/DDBJ databases">
        <authorList>
            <person name="Sternberg P."/>
            <person name="Dillman A."/>
            <person name="Macchietto M."/>
        </authorList>
    </citation>
    <scope>NUCLEOTIDE SEQUENCE</scope>
    <source>
        <strain evidence="1">ALL</strain>
    </source>
</reference>
<dbReference type="EMBL" id="AZBU02000004">
    <property type="protein sequence ID" value="TKR81240.1"/>
    <property type="molecule type" value="Genomic_DNA"/>
</dbReference>
<reference evidence="1" key="2">
    <citation type="journal article" date="2015" name="Genome Biol.">
        <title>Comparative genomics of Steinernema reveals deeply conserved gene regulatory networks.</title>
        <authorList>
            <person name="Dillman A.R."/>
            <person name="Macchietto M."/>
            <person name="Porter C.F."/>
            <person name="Rogers A."/>
            <person name="Williams B."/>
            <person name="Antoshechkin I."/>
            <person name="Lee M.M."/>
            <person name="Goodwin Z."/>
            <person name="Lu X."/>
            <person name="Lewis E.E."/>
            <person name="Goodrich-Blair H."/>
            <person name="Stock S.P."/>
            <person name="Adams B.J."/>
            <person name="Sternberg P.W."/>
            <person name="Mortazavi A."/>
        </authorList>
    </citation>
    <scope>NUCLEOTIDE SEQUENCE [LARGE SCALE GENOMIC DNA]</scope>
    <source>
        <strain evidence="1">ALL</strain>
    </source>
</reference>
<comment type="caution">
    <text evidence="1">The sequence shown here is derived from an EMBL/GenBank/DDBJ whole genome shotgun (WGS) entry which is preliminary data.</text>
</comment>
<reference evidence="1" key="3">
    <citation type="journal article" date="2019" name="G3 (Bethesda)">
        <title>Hybrid Assembly of the Genome of the Entomopathogenic Nematode Steinernema carpocapsae Identifies the X-Chromosome.</title>
        <authorList>
            <person name="Serra L."/>
            <person name="Macchietto M."/>
            <person name="Macias-Munoz A."/>
            <person name="McGill C.J."/>
            <person name="Rodriguez I.M."/>
            <person name="Rodriguez B."/>
            <person name="Murad R."/>
            <person name="Mortazavi A."/>
        </authorList>
    </citation>
    <scope>NUCLEOTIDE SEQUENCE</scope>
    <source>
        <strain evidence="1">ALL</strain>
    </source>
</reference>
<protein>
    <submittedName>
        <fullName evidence="1">Uncharacterized protein</fullName>
    </submittedName>
</protein>
<sequence length="66" mass="7574">MLGTGFGSAFSFSQQFLVPPWIKFRAFSSFPPFVIFLSKTARRSSFSPQKRSFTKLRVYLRKTATS</sequence>
<dbReference type="AlphaFoldDB" id="A0A4U5NF07"/>
<evidence type="ECO:0000313" key="1">
    <source>
        <dbReference type="EMBL" id="TKR81240.1"/>
    </source>
</evidence>
<name>A0A4U5NF07_STECR</name>
<gene>
    <name evidence="1" type="ORF">L596_015145</name>
</gene>
<organism evidence="1">
    <name type="scientific">Steinernema carpocapsae</name>
    <name type="common">Entomopathogenic nematode</name>
    <dbReference type="NCBI Taxonomy" id="34508"/>
    <lineage>
        <taxon>Eukaryota</taxon>
        <taxon>Metazoa</taxon>
        <taxon>Ecdysozoa</taxon>
        <taxon>Nematoda</taxon>
        <taxon>Chromadorea</taxon>
        <taxon>Rhabditida</taxon>
        <taxon>Tylenchina</taxon>
        <taxon>Panagrolaimomorpha</taxon>
        <taxon>Strongyloidoidea</taxon>
        <taxon>Steinernematidae</taxon>
        <taxon>Steinernema</taxon>
    </lineage>
</organism>
<proteinExistence type="predicted"/>
<accession>A0A4U5NF07</accession>